<keyword evidence="7" id="KW-0732">Signal</keyword>
<sequence length="396" mass="43094">MPLFQLVAISLLMASSYFFASDMYAPSLPHMASALHVSGGTVQQTVSIFFIFVAISQLCCGPLSERYGRRPIAIFGSLLFALGSLICTSSQDINVLILGRLVQGVGVGALYLLCRTLLQDSLTKEQLIGIMSWFGILFLTLPGLTPTIGGVLQSHFGWQANFWFMLGLATTIFLVVLLFLRETNQQKNVHAVKLKNIAQDYWMIASNGAFLRYLLLMIVSNGGIIVFYLMGAFIAQQDYAIAAHSFGFTSLVLIGSTISARLVFNNLLKQRFSERQLLLAASIIMAIGSLGLVGNLGIGSFALMLTSVAVYCFGAGLTTSMAAVSALYLFPQHKGQTGAIYGSLQMGGMFLLTLLVSHIANTELAMACVFVMMATLSLTLQWRRREKAKLVNGSRW</sequence>
<dbReference type="OrthoDB" id="9812221at2"/>
<feature type="transmembrane region" description="Helical" evidence="6">
    <location>
        <begin position="241"/>
        <end position="264"/>
    </location>
</feature>
<reference evidence="9 10" key="1">
    <citation type="submission" date="2018-11" db="EMBL/GenBank/DDBJ databases">
        <title>Genomic Encyclopedia of Type Strains, Phase IV (KMG-IV): sequencing the most valuable type-strain genomes for metagenomic binning, comparative biology and taxonomic classification.</title>
        <authorList>
            <person name="Goeker M."/>
        </authorList>
    </citation>
    <scope>NUCLEOTIDE SEQUENCE [LARGE SCALE GENOMIC DNA]</scope>
    <source>
        <strain evidence="9 10">DSM 100316</strain>
    </source>
</reference>
<dbReference type="GO" id="GO:0005886">
    <property type="term" value="C:plasma membrane"/>
    <property type="evidence" value="ECO:0007669"/>
    <property type="project" value="TreeGrafter"/>
</dbReference>
<feature type="transmembrane region" description="Helical" evidence="6">
    <location>
        <begin position="276"/>
        <end position="302"/>
    </location>
</feature>
<dbReference type="GO" id="GO:0022857">
    <property type="term" value="F:transmembrane transporter activity"/>
    <property type="evidence" value="ECO:0007669"/>
    <property type="project" value="InterPro"/>
</dbReference>
<evidence type="ECO:0000259" key="8">
    <source>
        <dbReference type="PROSITE" id="PS50850"/>
    </source>
</evidence>
<dbReference type="GO" id="GO:1990961">
    <property type="term" value="P:xenobiotic detoxification by transmembrane export across the plasma membrane"/>
    <property type="evidence" value="ECO:0007669"/>
    <property type="project" value="TreeGrafter"/>
</dbReference>
<feature type="transmembrane region" description="Helical" evidence="6">
    <location>
        <begin position="44"/>
        <end position="60"/>
    </location>
</feature>
<feature type="transmembrane region" description="Helical" evidence="6">
    <location>
        <begin position="72"/>
        <end position="91"/>
    </location>
</feature>
<keyword evidence="10" id="KW-1185">Reference proteome</keyword>
<accession>A0A3N2DQ10</accession>
<feature type="transmembrane region" description="Helical" evidence="6">
    <location>
        <begin position="97"/>
        <end position="118"/>
    </location>
</feature>
<protein>
    <submittedName>
        <fullName evidence="9">DHA1 family 2-module integral membrane pump EmrD-like MFS transporter</fullName>
    </submittedName>
</protein>
<feature type="transmembrane region" description="Helical" evidence="6">
    <location>
        <begin position="364"/>
        <end position="382"/>
    </location>
</feature>
<evidence type="ECO:0000313" key="10">
    <source>
        <dbReference type="Proteomes" id="UP000275394"/>
    </source>
</evidence>
<dbReference type="InterPro" id="IPR036259">
    <property type="entry name" value="MFS_trans_sf"/>
</dbReference>
<comment type="subcellular location">
    <subcellularLocation>
        <location evidence="1">Membrane</location>
        <topology evidence="1">Multi-pass membrane protein</topology>
    </subcellularLocation>
</comment>
<comment type="caution">
    <text evidence="9">The sequence shown here is derived from an EMBL/GenBank/DDBJ whole genome shotgun (WGS) entry which is preliminary data.</text>
</comment>
<feature type="signal peptide" evidence="7">
    <location>
        <begin position="1"/>
        <end position="20"/>
    </location>
</feature>
<dbReference type="Gene3D" id="1.20.1720.10">
    <property type="entry name" value="Multidrug resistance protein D"/>
    <property type="match status" value="1"/>
</dbReference>
<dbReference type="Proteomes" id="UP000275394">
    <property type="component" value="Unassembled WGS sequence"/>
</dbReference>
<dbReference type="AlphaFoldDB" id="A0A3N2DQ10"/>
<dbReference type="InterPro" id="IPR020846">
    <property type="entry name" value="MFS_dom"/>
</dbReference>
<keyword evidence="5 6" id="KW-0472">Membrane</keyword>
<keyword evidence="2" id="KW-0813">Transport</keyword>
<dbReference type="RefSeq" id="WP_123712894.1">
    <property type="nucleotide sequence ID" value="NZ_RKHR01000004.1"/>
</dbReference>
<dbReference type="PANTHER" id="PTHR23502">
    <property type="entry name" value="MAJOR FACILITATOR SUPERFAMILY"/>
    <property type="match status" value="1"/>
</dbReference>
<dbReference type="CDD" id="cd17320">
    <property type="entry name" value="MFS_MdfA_MDR_like"/>
    <property type="match status" value="1"/>
</dbReference>
<feature type="transmembrane region" description="Helical" evidence="6">
    <location>
        <begin position="308"/>
        <end position="330"/>
    </location>
</feature>
<dbReference type="SUPFAM" id="SSF103473">
    <property type="entry name" value="MFS general substrate transporter"/>
    <property type="match status" value="1"/>
</dbReference>
<gene>
    <name evidence="9" type="ORF">EDC56_2217</name>
</gene>
<evidence type="ECO:0000256" key="6">
    <source>
        <dbReference type="SAM" id="Phobius"/>
    </source>
</evidence>
<dbReference type="Pfam" id="PF07690">
    <property type="entry name" value="MFS_1"/>
    <property type="match status" value="1"/>
</dbReference>
<evidence type="ECO:0000256" key="3">
    <source>
        <dbReference type="ARBA" id="ARBA00022692"/>
    </source>
</evidence>
<feature type="transmembrane region" description="Helical" evidence="6">
    <location>
        <begin position="160"/>
        <end position="180"/>
    </location>
</feature>
<dbReference type="PROSITE" id="PS50850">
    <property type="entry name" value="MFS"/>
    <property type="match status" value="1"/>
</dbReference>
<keyword evidence="4 6" id="KW-1133">Transmembrane helix</keyword>
<dbReference type="PANTHER" id="PTHR23502:SF132">
    <property type="entry name" value="POLYAMINE TRANSPORTER 2-RELATED"/>
    <property type="match status" value="1"/>
</dbReference>
<feature type="transmembrane region" description="Helical" evidence="6">
    <location>
        <begin position="130"/>
        <end position="148"/>
    </location>
</feature>
<dbReference type="InterPro" id="IPR011701">
    <property type="entry name" value="MFS"/>
</dbReference>
<evidence type="ECO:0000256" key="5">
    <source>
        <dbReference type="ARBA" id="ARBA00023136"/>
    </source>
</evidence>
<organism evidence="9 10">
    <name type="scientific">Sinobacterium caligoides</name>
    <dbReference type="NCBI Taxonomy" id="933926"/>
    <lineage>
        <taxon>Bacteria</taxon>
        <taxon>Pseudomonadati</taxon>
        <taxon>Pseudomonadota</taxon>
        <taxon>Gammaproteobacteria</taxon>
        <taxon>Cellvibrionales</taxon>
        <taxon>Spongiibacteraceae</taxon>
        <taxon>Sinobacterium</taxon>
    </lineage>
</organism>
<evidence type="ECO:0000256" key="1">
    <source>
        <dbReference type="ARBA" id="ARBA00004141"/>
    </source>
</evidence>
<evidence type="ECO:0000256" key="4">
    <source>
        <dbReference type="ARBA" id="ARBA00022989"/>
    </source>
</evidence>
<feature type="domain" description="Major facilitator superfamily (MFS) profile" evidence="8">
    <location>
        <begin position="1"/>
        <end position="385"/>
    </location>
</feature>
<proteinExistence type="predicted"/>
<dbReference type="EMBL" id="RKHR01000004">
    <property type="protein sequence ID" value="ROS01772.1"/>
    <property type="molecule type" value="Genomic_DNA"/>
</dbReference>
<name>A0A3N2DQ10_9GAMM</name>
<keyword evidence="3 6" id="KW-0812">Transmembrane</keyword>
<evidence type="ECO:0000256" key="2">
    <source>
        <dbReference type="ARBA" id="ARBA00022448"/>
    </source>
</evidence>
<evidence type="ECO:0000313" key="9">
    <source>
        <dbReference type="EMBL" id="ROS01772.1"/>
    </source>
</evidence>
<feature type="chain" id="PRO_5018029969" evidence="7">
    <location>
        <begin position="21"/>
        <end position="396"/>
    </location>
</feature>
<feature type="transmembrane region" description="Helical" evidence="6">
    <location>
        <begin position="339"/>
        <end position="358"/>
    </location>
</feature>
<feature type="transmembrane region" description="Helical" evidence="6">
    <location>
        <begin position="213"/>
        <end position="235"/>
    </location>
</feature>
<evidence type="ECO:0000256" key="7">
    <source>
        <dbReference type="SAM" id="SignalP"/>
    </source>
</evidence>